<dbReference type="Gene3D" id="3.40.50.150">
    <property type="entry name" value="Vaccinia Virus protein VP39"/>
    <property type="match status" value="1"/>
</dbReference>
<dbReference type="GO" id="GO:0042054">
    <property type="term" value="F:histone methyltransferase activity"/>
    <property type="evidence" value="ECO:0007669"/>
    <property type="project" value="TreeGrafter"/>
</dbReference>
<comment type="subcellular location">
    <subcellularLocation>
        <location evidence="1">Cytoplasm</location>
        <location evidence="1">Cytosol</location>
    </subcellularLocation>
</comment>
<dbReference type="Pfam" id="PF13649">
    <property type="entry name" value="Methyltransf_25"/>
    <property type="match status" value="1"/>
</dbReference>
<evidence type="ECO:0000256" key="6">
    <source>
        <dbReference type="ARBA" id="ARBA00022691"/>
    </source>
</evidence>
<feature type="domain" description="Methyltransferase" evidence="13">
    <location>
        <begin position="269"/>
        <end position="366"/>
    </location>
</feature>
<evidence type="ECO:0000259" key="15">
    <source>
        <dbReference type="Pfam" id="PF22528"/>
    </source>
</evidence>
<dbReference type="FunFam" id="3.40.50.150:FF:000003">
    <property type="entry name" value="Blast:Protein arginine N-methyltransferase 1"/>
    <property type="match status" value="1"/>
</dbReference>
<name>I2CP36_NANGC</name>
<keyword evidence="8" id="KW-0863">Zinc-finger</keyword>
<keyword evidence="4 12" id="KW-0489">Methyltransferase</keyword>
<reference evidence="16" key="1">
    <citation type="journal article" date="2012" name="Bioengineered">
        <title>Additional insights into the genome of the oleaginous model alga Nannochloropsis gaditana.</title>
        <authorList>
            <person name="Jinkerson R.E."/>
            <person name="Radakovits R."/>
            <person name="Posewitz M.C."/>
        </authorList>
    </citation>
    <scope>NUCLEOTIDE SEQUENCE</scope>
    <source>
        <strain evidence="16">CCMP526</strain>
    </source>
</reference>
<evidence type="ECO:0000256" key="2">
    <source>
        <dbReference type="ARBA" id="ARBA00011925"/>
    </source>
</evidence>
<dbReference type="AlphaFoldDB" id="I2CP36"/>
<keyword evidence="7" id="KW-0479">Metal-binding</keyword>
<evidence type="ECO:0000256" key="1">
    <source>
        <dbReference type="ARBA" id="ARBA00004514"/>
    </source>
</evidence>
<keyword evidence="3" id="KW-0963">Cytoplasm</keyword>
<dbReference type="InterPro" id="IPR049482">
    <property type="entry name" value="ANM3-like_C2H2_Zf"/>
</dbReference>
<evidence type="ECO:0000313" key="16">
    <source>
        <dbReference type="EMBL" id="AFJ68669.1"/>
    </source>
</evidence>
<dbReference type="Pfam" id="PF22528">
    <property type="entry name" value="PRMT_C"/>
    <property type="match status" value="1"/>
</dbReference>
<dbReference type="InterPro" id="IPR036236">
    <property type="entry name" value="Znf_C2H2_sf"/>
</dbReference>
<evidence type="ECO:0000256" key="8">
    <source>
        <dbReference type="ARBA" id="ARBA00022771"/>
    </source>
</evidence>
<organism evidence="16">
    <name type="scientific">Nannochloropsis gaditana (strain CCMP526)</name>
    <name type="common">Green microalga</name>
    <name type="synonym">Microchloropsis gaditana</name>
    <dbReference type="NCBI Taxonomy" id="1093141"/>
    <lineage>
        <taxon>Eukaryota</taxon>
        <taxon>Sar</taxon>
        <taxon>Stramenopiles</taxon>
        <taxon>Ochrophyta</taxon>
        <taxon>Eustigmatophyceae</taxon>
        <taxon>Eustigmatales</taxon>
        <taxon>Monodopsidaceae</taxon>
        <taxon>Nannochloropsis</taxon>
    </lineage>
</organism>
<reference evidence="16" key="2">
    <citation type="journal article" date="2012" name="Nat. Commun.">
        <title>Draft genome sequence and genetic transformation of the oleaginous alga Nannochloropis gaditana.</title>
        <authorList>
            <person name="Radakovits R."/>
            <person name="Jinkerson R.E."/>
            <person name="Fuerstenberg S.I."/>
            <person name="Tae H."/>
            <person name="Settlage R.E."/>
            <person name="Boore J.L."/>
            <person name="Posewitz M.C."/>
        </authorList>
    </citation>
    <scope>NUCLEOTIDE SEQUENCE</scope>
    <source>
        <strain evidence="16">CCMP526</strain>
    </source>
</reference>
<dbReference type="GO" id="GO:0005829">
    <property type="term" value="C:cytosol"/>
    <property type="evidence" value="ECO:0007669"/>
    <property type="project" value="UniProtKB-SubCell"/>
</dbReference>
<dbReference type="Pfam" id="PF21137">
    <property type="entry name" value="ANM3_C2H2_Zf"/>
    <property type="match status" value="1"/>
</dbReference>
<dbReference type="CDD" id="cd02440">
    <property type="entry name" value="AdoMet_MTases"/>
    <property type="match status" value="1"/>
</dbReference>
<dbReference type="PROSITE" id="PS51678">
    <property type="entry name" value="SAM_MT_PRMT"/>
    <property type="match status" value="1"/>
</dbReference>
<evidence type="ECO:0000256" key="3">
    <source>
        <dbReference type="ARBA" id="ARBA00022490"/>
    </source>
</evidence>
<dbReference type="InterPro" id="IPR041698">
    <property type="entry name" value="Methyltransf_25"/>
</dbReference>
<feature type="domain" description="Protein arginine N-methyltransferase" evidence="15">
    <location>
        <begin position="372"/>
        <end position="538"/>
    </location>
</feature>
<dbReference type="EMBL" id="JU964399">
    <property type="protein sequence ID" value="AFJ68669.1"/>
    <property type="molecule type" value="mRNA"/>
</dbReference>
<dbReference type="GO" id="GO:0032259">
    <property type="term" value="P:methylation"/>
    <property type="evidence" value="ECO:0007669"/>
    <property type="project" value="UniProtKB-KW"/>
</dbReference>
<dbReference type="GO" id="GO:0008270">
    <property type="term" value="F:zinc ion binding"/>
    <property type="evidence" value="ECO:0007669"/>
    <property type="project" value="UniProtKB-KW"/>
</dbReference>
<comment type="catalytic activity">
    <reaction evidence="10">
        <text>L-arginyl-[protein] + 2 S-adenosyl-L-methionine = N(omega),N(omega)-dimethyl-L-arginyl-[protein] + 2 S-adenosyl-L-homocysteine + 2 H(+)</text>
        <dbReference type="Rhea" id="RHEA:48096"/>
        <dbReference type="Rhea" id="RHEA-COMP:10532"/>
        <dbReference type="Rhea" id="RHEA-COMP:11991"/>
        <dbReference type="ChEBI" id="CHEBI:15378"/>
        <dbReference type="ChEBI" id="CHEBI:29965"/>
        <dbReference type="ChEBI" id="CHEBI:57856"/>
        <dbReference type="ChEBI" id="CHEBI:59789"/>
        <dbReference type="ChEBI" id="CHEBI:61897"/>
        <dbReference type="EC" id="2.1.1.319"/>
    </reaction>
    <physiologicalReaction direction="left-to-right" evidence="10">
        <dbReference type="Rhea" id="RHEA:48097"/>
    </physiologicalReaction>
</comment>
<dbReference type="InterPro" id="IPR029063">
    <property type="entry name" value="SAM-dependent_MTases_sf"/>
</dbReference>
<dbReference type="EC" id="2.1.1.319" evidence="2"/>
<dbReference type="GO" id="GO:0005634">
    <property type="term" value="C:nucleus"/>
    <property type="evidence" value="ECO:0007669"/>
    <property type="project" value="TreeGrafter"/>
</dbReference>
<protein>
    <recommendedName>
        <fullName evidence="2">type I protein arginine methyltransferase</fullName>
        <ecNumber evidence="2">2.1.1.319</ecNumber>
    </recommendedName>
</protein>
<evidence type="ECO:0000256" key="10">
    <source>
        <dbReference type="ARBA" id="ARBA00047384"/>
    </source>
</evidence>
<dbReference type="PANTHER" id="PTHR11006">
    <property type="entry name" value="PROTEIN ARGININE N-METHYLTRANSFERASE"/>
    <property type="match status" value="1"/>
</dbReference>
<dbReference type="SUPFAM" id="SSF57667">
    <property type="entry name" value="beta-beta-alpha zinc fingers"/>
    <property type="match status" value="1"/>
</dbReference>
<dbReference type="PANTHER" id="PTHR11006:SF123">
    <property type="entry name" value="RIBOSOMAL PROTEIN ARGININE N-METHYLTRANSFERASE RMT3"/>
    <property type="match status" value="1"/>
</dbReference>
<evidence type="ECO:0000259" key="14">
    <source>
        <dbReference type="Pfam" id="PF21137"/>
    </source>
</evidence>
<feature type="domain" description="Protein arginine N-methyltransferase 3-like C2H2 zinc finger" evidence="14">
    <location>
        <begin position="75"/>
        <end position="126"/>
    </location>
</feature>
<dbReference type="InterPro" id="IPR055135">
    <property type="entry name" value="PRMT_dom"/>
</dbReference>
<dbReference type="InterPro" id="IPR025799">
    <property type="entry name" value="Arg_MeTrfase"/>
</dbReference>
<evidence type="ECO:0000256" key="7">
    <source>
        <dbReference type="ARBA" id="ARBA00022723"/>
    </source>
</evidence>
<accession>I2CP36</accession>
<keyword evidence="9" id="KW-0862">Zinc</keyword>
<proteinExistence type="evidence at transcript level"/>
<dbReference type="Gene3D" id="2.70.160.11">
    <property type="entry name" value="Hnrnp arginine n-methyltransferase1"/>
    <property type="match status" value="1"/>
</dbReference>
<comment type="catalytic activity">
    <reaction evidence="11">
        <text>L-arginyl-[protein] + S-adenosyl-L-methionine = N(omega)-methyl-L-arginyl-[protein] + S-adenosyl-L-homocysteine + H(+)</text>
        <dbReference type="Rhea" id="RHEA:48100"/>
        <dbReference type="Rhea" id="RHEA-COMP:10532"/>
        <dbReference type="Rhea" id="RHEA-COMP:11990"/>
        <dbReference type="ChEBI" id="CHEBI:15378"/>
        <dbReference type="ChEBI" id="CHEBI:29965"/>
        <dbReference type="ChEBI" id="CHEBI:57856"/>
        <dbReference type="ChEBI" id="CHEBI:59789"/>
        <dbReference type="ChEBI" id="CHEBI:65280"/>
    </reaction>
    <physiologicalReaction direction="left-to-right" evidence="11">
        <dbReference type="Rhea" id="RHEA:48101"/>
    </physiologicalReaction>
</comment>
<evidence type="ECO:0000256" key="11">
    <source>
        <dbReference type="ARBA" id="ARBA00049303"/>
    </source>
</evidence>
<keyword evidence="6 12" id="KW-0949">S-adenosyl-L-methionine</keyword>
<evidence type="ECO:0000256" key="5">
    <source>
        <dbReference type="ARBA" id="ARBA00022679"/>
    </source>
</evidence>
<sequence length="557" mass="61819">MMDGHENDGSSIASVSDDSSINVCARGDEEWNDWVDEGPDEVPTRCLLSDTEEISPEAALAADRVMGLDFFGLLNSHQLDLYGAMKLINFIRTLAKRGISAEDIVARVTDADSLIAALKDEIYLQPIIQEDPLLYGLGKLLEARGMDDAVLSREGDGRTGDESKDKACGNITMEAEGPDSNPEFLMQENESLRTDLREAHARLRRLSMLMAAVDDDVRVSSTPQAPDNDTYYFRSYNHHAIHETMLKDRVRTHAYRDAIFQAGMTGKVVLDVGAGSGVLSMFAAKAGADLVFGVDCSEIVKLARAIVQLNGMGHKVKLIQGKIEEIRLPVAEVDVIVSEWMGYCLLYESMLLSVLTARDKYLRPGGLMLPSRCSMVIQGVSDVERRLSWWSDVYGLDMSPLRAAVMSEPAVESVYQEAILTDAFIFKDFDLYTVKARDLDFEADFVLDVQASQIEPLPLCGLVVSFDTFFENLLGQQVVSFSTRPESNDTHWHQTLFWLSGAPNEVLTEGDTIKGNIGFRRTSTNHREYDVHISWEVRRNMGSLLLGNGQQSFTLGS</sequence>
<keyword evidence="5 12" id="KW-0808">Transferase</keyword>
<evidence type="ECO:0000256" key="12">
    <source>
        <dbReference type="PROSITE-ProRule" id="PRU01015"/>
    </source>
</evidence>
<dbReference type="GO" id="GO:0035242">
    <property type="term" value="F:protein-arginine omega-N asymmetric methyltransferase activity"/>
    <property type="evidence" value="ECO:0007669"/>
    <property type="project" value="UniProtKB-EC"/>
</dbReference>
<evidence type="ECO:0000256" key="9">
    <source>
        <dbReference type="ARBA" id="ARBA00022833"/>
    </source>
</evidence>
<gene>
    <name evidence="16" type="ORF">NGATSA_2018500</name>
</gene>
<evidence type="ECO:0000259" key="13">
    <source>
        <dbReference type="Pfam" id="PF13649"/>
    </source>
</evidence>
<dbReference type="SUPFAM" id="SSF53335">
    <property type="entry name" value="S-adenosyl-L-methionine-dependent methyltransferases"/>
    <property type="match status" value="1"/>
</dbReference>
<evidence type="ECO:0000256" key="4">
    <source>
        <dbReference type="ARBA" id="ARBA00022603"/>
    </source>
</evidence>